<dbReference type="InterPro" id="IPR036890">
    <property type="entry name" value="HATPase_C_sf"/>
</dbReference>
<gene>
    <name evidence="3" type="ORF">ABR189_13210</name>
</gene>
<reference evidence="3 4" key="1">
    <citation type="submission" date="2024-06" db="EMBL/GenBank/DDBJ databases">
        <title>Chitinophaga defluvii sp. nov., isolated from municipal sewage.</title>
        <authorList>
            <person name="Zhang L."/>
        </authorList>
    </citation>
    <scope>NUCLEOTIDE SEQUENCE [LARGE SCALE GENOMIC DNA]</scope>
    <source>
        <strain evidence="3 4">H8</strain>
    </source>
</reference>
<dbReference type="SUPFAM" id="SSF55874">
    <property type="entry name" value="ATPase domain of HSP90 chaperone/DNA topoisomerase II/histidine kinase"/>
    <property type="match status" value="1"/>
</dbReference>
<dbReference type="PANTHER" id="PTHR34220">
    <property type="entry name" value="SENSOR HISTIDINE KINASE YPDA"/>
    <property type="match status" value="1"/>
</dbReference>
<keyword evidence="1" id="KW-1133">Transmembrane helix</keyword>
<dbReference type="InterPro" id="IPR010559">
    <property type="entry name" value="Sig_transdc_His_kin_internal"/>
</dbReference>
<evidence type="ECO:0000259" key="2">
    <source>
        <dbReference type="Pfam" id="PF06580"/>
    </source>
</evidence>
<keyword evidence="3" id="KW-0418">Kinase</keyword>
<organism evidence="3 4">
    <name type="scientific">Chitinophaga defluvii</name>
    <dbReference type="NCBI Taxonomy" id="3163343"/>
    <lineage>
        <taxon>Bacteria</taxon>
        <taxon>Pseudomonadati</taxon>
        <taxon>Bacteroidota</taxon>
        <taxon>Chitinophagia</taxon>
        <taxon>Chitinophagales</taxon>
        <taxon>Chitinophagaceae</taxon>
        <taxon>Chitinophaga</taxon>
    </lineage>
</organism>
<evidence type="ECO:0000256" key="1">
    <source>
        <dbReference type="SAM" id="Phobius"/>
    </source>
</evidence>
<sequence>MKKFFQSIYKNYRYWLCQLIGWTLFTLTYNNIRDDGFSLHLDLFADPDTYREIFLGILYTHLLRGYLRRNQLIYRSTGRGLIRVWMAVIITGLVQALTYSAIAIYSTGNFQDTYDTFKKSVAGLSPGVLMFIIFMVVWIVWSLVIWAWTLIYLTVKRQTLKRQELEGENRLRKTELENIKAKLNPHFLFNSLSSIRSLIAENPERAQVAVGELAEVLRSAIMAEQQELVSLGEELEVVQHYLSIEKIRLEERLTVTCEVPEKMRDYQVPHMMLQTLVENAIKHGVAQRVEGGSIHIHTAQESPDHYYIHIENTGELKPVTLYNGLGISGTIKRLELLYKGQAHFDITTTGNQLVKVSLKLPVAP</sequence>
<dbReference type="GO" id="GO:0016301">
    <property type="term" value="F:kinase activity"/>
    <property type="evidence" value="ECO:0007669"/>
    <property type="project" value="UniProtKB-KW"/>
</dbReference>
<dbReference type="InterPro" id="IPR050640">
    <property type="entry name" value="Bact_2-comp_sensor_kinase"/>
</dbReference>
<proteinExistence type="predicted"/>
<dbReference type="Proteomes" id="UP001549749">
    <property type="component" value="Unassembled WGS sequence"/>
</dbReference>
<feature type="transmembrane region" description="Helical" evidence="1">
    <location>
        <begin position="87"/>
        <end position="108"/>
    </location>
</feature>
<keyword evidence="3" id="KW-0808">Transferase</keyword>
<feature type="transmembrane region" description="Helical" evidence="1">
    <location>
        <begin position="12"/>
        <end position="29"/>
    </location>
</feature>
<feature type="transmembrane region" description="Helical" evidence="1">
    <location>
        <begin position="49"/>
        <end position="67"/>
    </location>
</feature>
<evidence type="ECO:0000313" key="3">
    <source>
        <dbReference type="EMBL" id="MET6998339.1"/>
    </source>
</evidence>
<dbReference type="EMBL" id="JBEXAC010000001">
    <property type="protein sequence ID" value="MET6998339.1"/>
    <property type="molecule type" value="Genomic_DNA"/>
</dbReference>
<comment type="caution">
    <text evidence="3">The sequence shown here is derived from an EMBL/GenBank/DDBJ whole genome shotgun (WGS) entry which is preliminary data.</text>
</comment>
<evidence type="ECO:0000313" key="4">
    <source>
        <dbReference type="Proteomes" id="UP001549749"/>
    </source>
</evidence>
<keyword evidence="1" id="KW-0812">Transmembrane</keyword>
<dbReference type="RefSeq" id="WP_354660974.1">
    <property type="nucleotide sequence ID" value="NZ_JBEXAC010000001.1"/>
</dbReference>
<keyword evidence="1" id="KW-0472">Membrane</keyword>
<name>A0ABV2T5N7_9BACT</name>
<dbReference type="PANTHER" id="PTHR34220:SF7">
    <property type="entry name" value="SENSOR HISTIDINE KINASE YPDA"/>
    <property type="match status" value="1"/>
</dbReference>
<keyword evidence="4" id="KW-1185">Reference proteome</keyword>
<dbReference type="Gene3D" id="3.30.565.10">
    <property type="entry name" value="Histidine kinase-like ATPase, C-terminal domain"/>
    <property type="match status" value="1"/>
</dbReference>
<protein>
    <submittedName>
        <fullName evidence="3">Histidine kinase</fullName>
    </submittedName>
</protein>
<accession>A0ABV2T5N7</accession>
<feature type="transmembrane region" description="Helical" evidence="1">
    <location>
        <begin position="128"/>
        <end position="153"/>
    </location>
</feature>
<feature type="domain" description="Signal transduction histidine kinase internal region" evidence="2">
    <location>
        <begin position="175"/>
        <end position="253"/>
    </location>
</feature>
<dbReference type="Pfam" id="PF06580">
    <property type="entry name" value="His_kinase"/>
    <property type="match status" value="1"/>
</dbReference>